<evidence type="ECO:0000256" key="1">
    <source>
        <dbReference type="SAM" id="Phobius"/>
    </source>
</evidence>
<protein>
    <recommendedName>
        <fullName evidence="4">DUF4136 domain-containing protein</fullName>
    </recommendedName>
</protein>
<proteinExistence type="predicted"/>
<name>T0GHK1_9SPHN</name>
<sequence>MASRVEDGNKNASADLSGAVIANWRSFMVKKIILPVLSTLFLAACATAVPPVEVTRFHVGEPARSGSISVEEMPGNPDVSLEFRTYAAAVEQELQRVGFTAASPGTRSEYVALVAFRRSFRPTGYDASGRPVSVGVGGAVGSGGYSGLGLGIGINLSGKPKDQVTTELQVQIRRRSDSTTIWEGRALSQAREGSPAAQPGIAAQKLASALVGGYPGESGRTITVK</sequence>
<organism evidence="2 3">
    <name type="scientific">Sphingobium quisquiliarum P25</name>
    <dbReference type="NCBI Taxonomy" id="1329909"/>
    <lineage>
        <taxon>Bacteria</taxon>
        <taxon>Pseudomonadati</taxon>
        <taxon>Pseudomonadota</taxon>
        <taxon>Alphaproteobacteria</taxon>
        <taxon>Sphingomonadales</taxon>
        <taxon>Sphingomonadaceae</taxon>
        <taxon>Sphingobium</taxon>
    </lineage>
</organism>
<dbReference type="Proteomes" id="UP000015525">
    <property type="component" value="Unassembled WGS sequence"/>
</dbReference>
<dbReference type="PATRIC" id="fig|1329909.3.peg.3770"/>
<dbReference type="EMBL" id="ATHO01000165">
    <property type="protein sequence ID" value="EQA99507.1"/>
    <property type="molecule type" value="Genomic_DNA"/>
</dbReference>
<keyword evidence="1" id="KW-0812">Transmembrane</keyword>
<keyword evidence="3" id="KW-1185">Reference proteome</keyword>
<evidence type="ECO:0008006" key="4">
    <source>
        <dbReference type="Google" id="ProtNLM"/>
    </source>
</evidence>
<evidence type="ECO:0000313" key="2">
    <source>
        <dbReference type="EMBL" id="EQA99507.1"/>
    </source>
</evidence>
<comment type="caution">
    <text evidence="2">The sequence shown here is derived from an EMBL/GenBank/DDBJ whole genome shotgun (WGS) entry which is preliminary data.</text>
</comment>
<gene>
    <name evidence="2" type="ORF">L288_19610</name>
</gene>
<evidence type="ECO:0000313" key="3">
    <source>
        <dbReference type="Proteomes" id="UP000015525"/>
    </source>
</evidence>
<accession>T0GHK1</accession>
<dbReference type="AlphaFoldDB" id="T0GHK1"/>
<keyword evidence="1" id="KW-1133">Transmembrane helix</keyword>
<feature type="transmembrane region" description="Helical" evidence="1">
    <location>
        <begin position="32"/>
        <end position="52"/>
    </location>
</feature>
<keyword evidence="1" id="KW-0472">Membrane</keyword>
<reference evidence="2 3" key="1">
    <citation type="journal article" date="2013" name="Genome Announc.">
        <title>Draft Genome Sequence of Sphingobium quisquiliarum Strain P25T, a Novel Hexachlorocyclohexane (HCH)-Degrading Bacterium Isolated from an HCH Dumpsite.</title>
        <authorList>
            <person name="Kumar Singh A."/>
            <person name="Sangwan N."/>
            <person name="Sharma A."/>
            <person name="Gupta V."/>
            <person name="Khurana J.P."/>
            <person name="Lal R."/>
        </authorList>
    </citation>
    <scope>NUCLEOTIDE SEQUENCE [LARGE SCALE GENOMIC DNA]</scope>
    <source>
        <strain evidence="2 3">P25</strain>
    </source>
</reference>